<sequence length="65" mass="7361">MHQGAHFRFVVFKGIKSKVGDEVAIHVIEEIVKFHGHPIFKDVPIEFDFKAVYGGAMVCKEFDLA</sequence>
<name>X0U5Q7_9ZZZZ</name>
<organism evidence="1">
    <name type="scientific">marine sediment metagenome</name>
    <dbReference type="NCBI Taxonomy" id="412755"/>
    <lineage>
        <taxon>unclassified sequences</taxon>
        <taxon>metagenomes</taxon>
        <taxon>ecological metagenomes</taxon>
    </lineage>
</organism>
<feature type="non-terminal residue" evidence="1">
    <location>
        <position position="65"/>
    </location>
</feature>
<protein>
    <submittedName>
        <fullName evidence="1">Uncharacterized protein</fullName>
    </submittedName>
</protein>
<evidence type="ECO:0000313" key="1">
    <source>
        <dbReference type="EMBL" id="GAF83840.1"/>
    </source>
</evidence>
<comment type="caution">
    <text evidence="1">The sequence shown here is derived from an EMBL/GenBank/DDBJ whole genome shotgun (WGS) entry which is preliminary data.</text>
</comment>
<reference evidence="1" key="1">
    <citation type="journal article" date="2014" name="Front. Microbiol.">
        <title>High frequency of phylogenetically diverse reductive dehalogenase-homologous genes in deep subseafloor sedimentary metagenomes.</title>
        <authorList>
            <person name="Kawai M."/>
            <person name="Futagami T."/>
            <person name="Toyoda A."/>
            <person name="Takaki Y."/>
            <person name="Nishi S."/>
            <person name="Hori S."/>
            <person name="Arai W."/>
            <person name="Tsubouchi T."/>
            <person name="Morono Y."/>
            <person name="Uchiyama I."/>
            <person name="Ito T."/>
            <person name="Fujiyama A."/>
            <person name="Inagaki F."/>
            <person name="Takami H."/>
        </authorList>
    </citation>
    <scope>NUCLEOTIDE SEQUENCE</scope>
    <source>
        <strain evidence="1">Expedition CK06-06</strain>
    </source>
</reference>
<dbReference type="EMBL" id="BARS01006154">
    <property type="protein sequence ID" value="GAF83840.1"/>
    <property type="molecule type" value="Genomic_DNA"/>
</dbReference>
<dbReference type="AlphaFoldDB" id="X0U5Q7"/>
<accession>X0U5Q7</accession>
<proteinExistence type="predicted"/>
<gene>
    <name evidence="1" type="ORF">S01H1_12033</name>
</gene>